<keyword evidence="1" id="KW-0732">Signal</keyword>
<proteinExistence type="predicted"/>
<evidence type="ECO:0000256" key="1">
    <source>
        <dbReference type="SAM" id="SignalP"/>
    </source>
</evidence>
<organism evidence="3 4">
    <name type="scientific">Chitinophaga horti</name>
    <dbReference type="NCBI Taxonomy" id="2920382"/>
    <lineage>
        <taxon>Bacteria</taxon>
        <taxon>Pseudomonadati</taxon>
        <taxon>Bacteroidota</taxon>
        <taxon>Chitinophagia</taxon>
        <taxon>Chitinophagales</taxon>
        <taxon>Chitinophagaceae</taxon>
        <taxon>Chitinophaga</taxon>
    </lineage>
</organism>
<evidence type="ECO:0000313" key="4">
    <source>
        <dbReference type="Proteomes" id="UP001162741"/>
    </source>
</evidence>
<dbReference type="EMBL" id="CP107006">
    <property type="protein sequence ID" value="UYQ91694.1"/>
    <property type="molecule type" value="Genomic_DNA"/>
</dbReference>
<evidence type="ECO:0000313" key="3">
    <source>
        <dbReference type="EMBL" id="UYQ91694.1"/>
    </source>
</evidence>
<feature type="signal peptide" evidence="1">
    <location>
        <begin position="1"/>
        <end position="20"/>
    </location>
</feature>
<dbReference type="Proteomes" id="UP001162741">
    <property type="component" value="Chromosome"/>
</dbReference>
<name>A0ABY6J047_9BACT</name>
<keyword evidence="4" id="KW-1185">Reference proteome</keyword>
<dbReference type="InterPro" id="IPR003646">
    <property type="entry name" value="SH3-like_bac-type"/>
</dbReference>
<reference evidence="3" key="1">
    <citation type="submission" date="2022-10" db="EMBL/GenBank/DDBJ databases">
        <title>Chitinophaga sp. nov., isolated from soil.</title>
        <authorList>
            <person name="Jeon C.O."/>
        </authorList>
    </citation>
    <scope>NUCLEOTIDE SEQUENCE</scope>
    <source>
        <strain evidence="3">R8</strain>
    </source>
</reference>
<dbReference type="RefSeq" id="WP_264280075.1">
    <property type="nucleotide sequence ID" value="NZ_CP107006.1"/>
</dbReference>
<sequence length="284" mass="31598">MWHRFILSALLLISSIGAFAQDEDPGLWVYNSTQPGETVTVLADTAYLRDQPATTGKIVRTLTAGARLTFLEDAAAQQIRGFKTKWARVRINENGSATEAYIWKGLLAIGAYSREGKRFLFGIDRCIPDKDKDMPGTYFAKAMVIDSVTNVVAARRWQLLSNESLSFCEGKVLGPMGLDSLQQIFRICFSGEACGIPTNYYYFGWTGTGLLALPGKAEVGDADVYYYTERLFFPSEKGGQPGKIVKTIEEEEVLEETDKNGNSKSKITHSREVFRWDGKVAVKE</sequence>
<dbReference type="Pfam" id="PF08239">
    <property type="entry name" value="SH3_3"/>
    <property type="match status" value="1"/>
</dbReference>
<dbReference type="Gene3D" id="2.30.30.40">
    <property type="entry name" value="SH3 Domains"/>
    <property type="match status" value="1"/>
</dbReference>
<feature type="domain" description="SH3b" evidence="2">
    <location>
        <begin position="45"/>
        <end position="107"/>
    </location>
</feature>
<gene>
    <name evidence="3" type="ORF">MKQ68_16520</name>
</gene>
<evidence type="ECO:0000259" key="2">
    <source>
        <dbReference type="Pfam" id="PF08239"/>
    </source>
</evidence>
<feature type="chain" id="PRO_5045504581" evidence="1">
    <location>
        <begin position="21"/>
        <end position="284"/>
    </location>
</feature>
<accession>A0ABY6J047</accession>
<protein>
    <submittedName>
        <fullName evidence="3">SH3 domain-containing protein</fullName>
    </submittedName>
</protein>